<dbReference type="EMBL" id="CP065739">
    <property type="protein sequence ID" value="QPR78595.1"/>
    <property type="molecule type" value="Genomic_DNA"/>
</dbReference>
<dbReference type="Proteomes" id="UP000594791">
    <property type="component" value="Chromosome"/>
</dbReference>
<feature type="transmembrane region" description="Helical" evidence="1">
    <location>
        <begin position="53"/>
        <end position="75"/>
    </location>
</feature>
<sequence length="154" mass="16701">MKGGRNECPGKMIAGVLKKSVVMMIGGNLKKSVIVMMIGVLRKNIVMMIGGNLKKSVIVMMIGVLRKNIVMMIGGNLKKSVIVMMIGVLNEISVVVNVSLFVAIVKERIGNIFNINLKARICLLEPIGLFRKVDHTPTSLLSLNFEVGALLPGK</sequence>
<name>A0A7T2QH36_9BACI</name>
<keyword evidence="3" id="KW-1185">Reference proteome</keyword>
<accession>A0A7T2QH36</accession>
<protein>
    <submittedName>
        <fullName evidence="2">Uncharacterized protein</fullName>
    </submittedName>
</protein>
<evidence type="ECO:0000313" key="3">
    <source>
        <dbReference type="Proteomes" id="UP000594791"/>
    </source>
</evidence>
<keyword evidence="1" id="KW-1133">Transmembrane helix</keyword>
<proteinExistence type="predicted"/>
<reference evidence="2 3" key="1">
    <citation type="submission" date="2020-12" db="EMBL/GenBank/DDBJ databases">
        <title>FDA dAtabase for Regulatory Grade micrObial Sequences (FDA-ARGOS): Supporting development and validation of Infectious Disease Dx tests.</title>
        <authorList>
            <person name="Nelson B."/>
            <person name="Plummer A."/>
            <person name="Tallon L."/>
            <person name="Sadzewicz L."/>
            <person name="Zhao X."/>
            <person name="Boylan J."/>
            <person name="Ott S."/>
            <person name="Bowen H."/>
            <person name="Vavikolanu K."/>
            <person name="Mehta A."/>
            <person name="Aluvathingal J."/>
            <person name="Nadendla S."/>
            <person name="Myers T."/>
            <person name="Yan Y."/>
            <person name="Sichtig H."/>
        </authorList>
    </citation>
    <scope>NUCLEOTIDE SEQUENCE [LARGE SCALE GENOMIC DNA]</scope>
    <source>
        <strain evidence="2 3">FDAARGOS_920</strain>
    </source>
</reference>
<dbReference type="RefSeq" id="WP_197964265.1">
    <property type="nucleotide sequence ID" value="NZ_CP065739.1"/>
</dbReference>
<keyword evidence="1" id="KW-0472">Membrane</keyword>
<evidence type="ECO:0000313" key="2">
    <source>
        <dbReference type="EMBL" id="QPR78595.1"/>
    </source>
</evidence>
<organism evidence="2 3">
    <name type="scientific">Bacillus tropicus</name>
    <dbReference type="NCBI Taxonomy" id="2026188"/>
    <lineage>
        <taxon>Bacteria</taxon>
        <taxon>Bacillati</taxon>
        <taxon>Bacillota</taxon>
        <taxon>Bacilli</taxon>
        <taxon>Bacillales</taxon>
        <taxon>Bacillaceae</taxon>
        <taxon>Bacillus</taxon>
        <taxon>Bacillus cereus group</taxon>
    </lineage>
</organism>
<keyword evidence="1" id="KW-0812">Transmembrane</keyword>
<evidence type="ECO:0000256" key="1">
    <source>
        <dbReference type="SAM" id="Phobius"/>
    </source>
</evidence>
<feature type="transmembrane region" description="Helical" evidence="1">
    <location>
        <begin position="81"/>
        <end position="105"/>
    </location>
</feature>
<gene>
    <name evidence="2" type="ORF">I6G77_05170</name>
</gene>